<proteinExistence type="predicted"/>
<keyword evidence="2" id="KW-1185">Reference proteome</keyword>
<accession>A0ABV6UXC3</accession>
<evidence type="ECO:0000313" key="2">
    <source>
        <dbReference type="Proteomes" id="UP001592528"/>
    </source>
</evidence>
<comment type="caution">
    <text evidence="1">The sequence shown here is derived from an EMBL/GenBank/DDBJ whole genome shotgun (WGS) entry which is preliminary data.</text>
</comment>
<dbReference type="RefSeq" id="WP_157624051.1">
    <property type="nucleotide sequence ID" value="NZ_JBHEZZ010000026.1"/>
</dbReference>
<name>A0ABV6UXC3_9ACTN</name>
<gene>
    <name evidence="1" type="ORF">ACEZDJ_33010</name>
</gene>
<sequence length="135" mass="14943">MIDSENLEERLAAVRGIRTVAAGLVKLLNDEITVLSVIPQGVSDRGTREIRDLLVNRSYNVLVAANYMLELARRRTNVSEDSDEYGPGVVLAVEEARQGFSDAEHRRIEVASITVDQQARRLLAGLRGKIGRLES</sequence>
<dbReference type="Proteomes" id="UP001592528">
    <property type="component" value="Unassembled WGS sequence"/>
</dbReference>
<dbReference type="EMBL" id="JBHEZZ010000026">
    <property type="protein sequence ID" value="MFC1406124.1"/>
    <property type="molecule type" value="Genomic_DNA"/>
</dbReference>
<organism evidence="1 2">
    <name type="scientific">Streptacidiphilus cavernicola</name>
    <dbReference type="NCBI Taxonomy" id="3342716"/>
    <lineage>
        <taxon>Bacteria</taxon>
        <taxon>Bacillati</taxon>
        <taxon>Actinomycetota</taxon>
        <taxon>Actinomycetes</taxon>
        <taxon>Kitasatosporales</taxon>
        <taxon>Streptomycetaceae</taxon>
        <taxon>Streptacidiphilus</taxon>
    </lineage>
</organism>
<protein>
    <submittedName>
        <fullName evidence="1">Uncharacterized protein</fullName>
    </submittedName>
</protein>
<reference evidence="1 2" key="1">
    <citation type="submission" date="2024-09" db="EMBL/GenBank/DDBJ databases">
        <authorList>
            <person name="Lee S.D."/>
        </authorList>
    </citation>
    <scope>NUCLEOTIDE SEQUENCE [LARGE SCALE GENOMIC DNA]</scope>
    <source>
        <strain evidence="1 2">N1-5</strain>
    </source>
</reference>
<evidence type="ECO:0000313" key="1">
    <source>
        <dbReference type="EMBL" id="MFC1406124.1"/>
    </source>
</evidence>